<dbReference type="Proteomes" id="UP000290365">
    <property type="component" value="Chromosome"/>
</dbReference>
<accession>A0A4P6JYH7</accession>
<keyword evidence="7" id="KW-1185">Reference proteome</keyword>
<dbReference type="GO" id="GO:0015833">
    <property type="term" value="P:peptide transport"/>
    <property type="evidence" value="ECO:0007669"/>
    <property type="project" value="TreeGrafter"/>
</dbReference>
<dbReference type="EMBL" id="CP035758">
    <property type="protein sequence ID" value="QBD80777.1"/>
    <property type="molecule type" value="Genomic_DNA"/>
</dbReference>
<evidence type="ECO:0000256" key="3">
    <source>
        <dbReference type="ARBA" id="ARBA00022448"/>
    </source>
</evidence>
<dbReference type="Gene3D" id="3.40.190.10">
    <property type="entry name" value="Periplasmic binding protein-like II"/>
    <property type="match status" value="1"/>
</dbReference>
<comment type="similarity">
    <text evidence="2">Belongs to the bacterial solute-binding protein 5 family.</text>
</comment>
<gene>
    <name evidence="6" type="ORF">EPA93_34350</name>
</gene>
<dbReference type="PIRSF" id="PIRSF002741">
    <property type="entry name" value="MppA"/>
    <property type="match status" value="1"/>
</dbReference>
<dbReference type="OrthoDB" id="9783874at2"/>
<keyword evidence="3" id="KW-0813">Transport</keyword>
<dbReference type="PANTHER" id="PTHR30290:SF10">
    <property type="entry name" value="PERIPLASMIC OLIGOPEPTIDE-BINDING PROTEIN-RELATED"/>
    <property type="match status" value="1"/>
</dbReference>
<organism evidence="6 7">
    <name type="scientific">Ktedonosporobacter rubrisoli</name>
    <dbReference type="NCBI Taxonomy" id="2509675"/>
    <lineage>
        <taxon>Bacteria</taxon>
        <taxon>Bacillati</taxon>
        <taxon>Chloroflexota</taxon>
        <taxon>Ktedonobacteria</taxon>
        <taxon>Ktedonobacterales</taxon>
        <taxon>Ktedonosporobacteraceae</taxon>
        <taxon>Ktedonosporobacter</taxon>
    </lineage>
</organism>
<dbReference type="Gene3D" id="3.90.76.10">
    <property type="entry name" value="Dipeptide-binding Protein, Domain 1"/>
    <property type="match status" value="1"/>
</dbReference>
<dbReference type="GO" id="GO:0030313">
    <property type="term" value="C:cell envelope"/>
    <property type="evidence" value="ECO:0007669"/>
    <property type="project" value="UniProtKB-SubCell"/>
</dbReference>
<dbReference type="KEGG" id="kbs:EPA93_34350"/>
<evidence type="ECO:0000256" key="4">
    <source>
        <dbReference type="ARBA" id="ARBA00022729"/>
    </source>
</evidence>
<sequence length="579" mass="63564">MQNSIFRRGFRMSRSNILHKALIPTLLCLLALVVVACGGEPEVSQSQNKAPAPADKQVLRYPIGSTDFGSLDPALATANIDGFAMQTFYTGLVTYKEDHTVVDQMAASHSISADGLTYTFMLKPDLKFSDGTPLTANDVAYSLNRVLSADTKSPVASTLDPIKDWEKMATGKIKTLIGDSLIVKDDHTIAIVLSHPAAYFLQTFSSSASMVVNKNLIEKYGNKWTDHLQEGAGAGPFKVQSYSHDKGLILVPNPYYYGPKPKLEKLELLRSGSTDTAYRSYLAGQLDYAQVPSVNVPSVRKRPDYNHAVELHITYLNMNYLAKPFDTIKIRQAFALATNKDLIAENVMHGAMLPTNHLVPEGMPGYNKNLTGPAGVASTKGDPVKAKQLLQEGMQEAGYASIKQLPPITFTYFANDSDVSNLAAVLSQQWQSVLGITVKLNVISADVLIEQETNTAGNSGPLQFWFMGISNFADPQGWLSFNFGRGASFNVTNYGQNKSSDAATQQAVQDELQKADVNLNPQERMQQYNDAEQKLVNDVSWLPLYQSETHHLANPKLQLPGPDLELVAPDDWSKVYFAQ</sequence>
<dbReference type="CDD" id="cd08504">
    <property type="entry name" value="PBP2_OppA"/>
    <property type="match status" value="1"/>
</dbReference>
<proteinExistence type="inferred from homology"/>
<dbReference type="InterPro" id="IPR000914">
    <property type="entry name" value="SBP_5_dom"/>
</dbReference>
<dbReference type="Gene3D" id="3.10.105.10">
    <property type="entry name" value="Dipeptide-binding Protein, Domain 3"/>
    <property type="match status" value="1"/>
</dbReference>
<dbReference type="Pfam" id="PF00496">
    <property type="entry name" value="SBP_bac_5"/>
    <property type="match status" value="1"/>
</dbReference>
<dbReference type="SUPFAM" id="SSF53850">
    <property type="entry name" value="Periplasmic binding protein-like II"/>
    <property type="match status" value="1"/>
</dbReference>
<evidence type="ECO:0000256" key="2">
    <source>
        <dbReference type="ARBA" id="ARBA00005695"/>
    </source>
</evidence>
<dbReference type="GO" id="GO:1904680">
    <property type="term" value="F:peptide transmembrane transporter activity"/>
    <property type="evidence" value="ECO:0007669"/>
    <property type="project" value="TreeGrafter"/>
</dbReference>
<dbReference type="InterPro" id="IPR039424">
    <property type="entry name" value="SBP_5"/>
</dbReference>
<protein>
    <submittedName>
        <fullName evidence="6">Peptide ABC transporter substrate-binding protein</fullName>
    </submittedName>
</protein>
<feature type="domain" description="Solute-binding protein family 5" evidence="5">
    <location>
        <begin position="101"/>
        <end position="483"/>
    </location>
</feature>
<evidence type="ECO:0000313" key="6">
    <source>
        <dbReference type="EMBL" id="QBD80777.1"/>
    </source>
</evidence>
<evidence type="ECO:0000259" key="5">
    <source>
        <dbReference type="Pfam" id="PF00496"/>
    </source>
</evidence>
<comment type="subcellular location">
    <subcellularLocation>
        <location evidence="1">Cell envelope</location>
    </subcellularLocation>
</comment>
<dbReference type="GO" id="GO:0043190">
    <property type="term" value="C:ATP-binding cassette (ABC) transporter complex"/>
    <property type="evidence" value="ECO:0007669"/>
    <property type="project" value="InterPro"/>
</dbReference>
<evidence type="ECO:0000256" key="1">
    <source>
        <dbReference type="ARBA" id="ARBA00004196"/>
    </source>
</evidence>
<evidence type="ECO:0000313" key="7">
    <source>
        <dbReference type="Proteomes" id="UP000290365"/>
    </source>
</evidence>
<dbReference type="PANTHER" id="PTHR30290">
    <property type="entry name" value="PERIPLASMIC BINDING COMPONENT OF ABC TRANSPORTER"/>
    <property type="match status" value="1"/>
</dbReference>
<dbReference type="GO" id="GO:0042597">
    <property type="term" value="C:periplasmic space"/>
    <property type="evidence" value="ECO:0007669"/>
    <property type="project" value="UniProtKB-ARBA"/>
</dbReference>
<keyword evidence="4" id="KW-0732">Signal</keyword>
<reference evidence="6 7" key="1">
    <citation type="submission" date="2019-01" db="EMBL/GenBank/DDBJ databases">
        <title>Ktedonosporobacter rubrisoli SCAWS-G2.</title>
        <authorList>
            <person name="Huang Y."/>
            <person name="Yan B."/>
        </authorList>
    </citation>
    <scope>NUCLEOTIDE SEQUENCE [LARGE SCALE GENOMIC DNA]</scope>
    <source>
        <strain evidence="6 7">SCAWS-G2</strain>
    </source>
</reference>
<dbReference type="AlphaFoldDB" id="A0A4P6JYH7"/>
<dbReference type="InterPro" id="IPR030678">
    <property type="entry name" value="Peptide/Ni-bd"/>
</dbReference>
<name>A0A4P6JYH7_KTERU</name>